<feature type="transmembrane region" description="Helical" evidence="5">
    <location>
        <begin position="51"/>
        <end position="72"/>
    </location>
</feature>
<dbReference type="InterPro" id="IPR009908">
    <property type="entry name" value="Methylamine_util_MauE"/>
</dbReference>
<feature type="transmembrane region" description="Helical" evidence="5">
    <location>
        <begin position="150"/>
        <end position="169"/>
    </location>
</feature>
<dbReference type="GO" id="GO:0016020">
    <property type="term" value="C:membrane"/>
    <property type="evidence" value="ECO:0007669"/>
    <property type="project" value="UniProtKB-SubCell"/>
</dbReference>
<evidence type="ECO:0000313" key="7">
    <source>
        <dbReference type="EMBL" id="TWP26572.1"/>
    </source>
</evidence>
<evidence type="ECO:0000259" key="6">
    <source>
        <dbReference type="Pfam" id="PF07291"/>
    </source>
</evidence>
<comment type="subcellular location">
    <subcellularLocation>
        <location evidence="1">Membrane</location>
        <topology evidence="1">Multi-pass membrane protein</topology>
    </subcellularLocation>
</comment>
<evidence type="ECO:0000256" key="2">
    <source>
        <dbReference type="ARBA" id="ARBA00022692"/>
    </source>
</evidence>
<evidence type="ECO:0000256" key="3">
    <source>
        <dbReference type="ARBA" id="ARBA00022989"/>
    </source>
</evidence>
<protein>
    <submittedName>
        <fullName evidence="7">DoxX family membrane protein</fullName>
    </submittedName>
</protein>
<dbReference type="NCBIfam" id="NF045576">
    <property type="entry name" value="BT_3928_fam"/>
    <property type="match status" value="1"/>
</dbReference>
<keyword evidence="4 5" id="KW-0472">Membrane</keyword>
<feature type="transmembrane region" description="Helical" evidence="5">
    <location>
        <begin position="79"/>
        <end position="98"/>
    </location>
</feature>
<dbReference type="AlphaFoldDB" id="A0A563D913"/>
<dbReference type="EMBL" id="SELH01000025">
    <property type="protein sequence ID" value="TWP26572.1"/>
    <property type="molecule type" value="Genomic_DNA"/>
</dbReference>
<sequence length="364" mass="41627">MKYITHLVRIIVGIIFIISGFVKTIDPIGFSYKLEEYFGPGVFNIPILENFALPLSILFVILEVLVGVLLLLGMWKRLTVYLLLTLIVFFTFLTFYSAYFNKVTDCGCFGDALKLTPWMSFIKDIILLVMIIFLVRQIRFIKPFLKYKTNKIIVILSLILCIVVAYQGIAHLPIIDFRPYAVGKDLKKGMQDGSPQVESIVYTLENLKNKEEKRMTSDEYINSNIWADTLTWKIKNSDIKIIKEGVLPSVHDFIIDCGGQDRTESILEENKIVVITVPYAEKMSLLEKAKLKKIISDLKVKRLKYVLMANDPQKLRIPNACISDQTTIKTINRSNPGFMVLKKGIVVAKYHGDDFPSLKKIEKL</sequence>
<feature type="transmembrane region" description="Helical" evidence="5">
    <location>
        <begin position="118"/>
        <end position="138"/>
    </location>
</feature>
<dbReference type="GO" id="GO:0030416">
    <property type="term" value="P:methylamine metabolic process"/>
    <property type="evidence" value="ECO:0007669"/>
    <property type="project" value="InterPro"/>
</dbReference>
<keyword evidence="3 5" id="KW-1133">Transmembrane helix</keyword>
<name>A0A563D913_9FLAO</name>
<evidence type="ECO:0000313" key="8">
    <source>
        <dbReference type="Proteomes" id="UP000319499"/>
    </source>
</evidence>
<evidence type="ECO:0000256" key="4">
    <source>
        <dbReference type="ARBA" id="ARBA00023136"/>
    </source>
</evidence>
<proteinExistence type="predicted"/>
<dbReference type="OrthoDB" id="648842at2"/>
<gene>
    <name evidence="7" type="ORF">ETU09_08400</name>
</gene>
<dbReference type="Pfam" id="PF07291">
    <property type="entry name" value="MauE"/>
    <property type="match status" value="1"/>
</dbReference>
<dbReference type="Proteomes" id="UP000319499">
    <property type="component" value="Unassembled WGS sequence"/>
</dbReference>
<keyword evidence="2 5" id="KW-0812">Transmembrane</keyword>
<dbReference type="RefSeq" id="WP_146262992.1">
    <property type="nucleotide sequence ID" value="NZ_SELG01000041.1"/>
</dbReference>
<feature type="domain" description="Methylamine utilisation protein MauE" evidence="6">
    <location>
        <begin position="1"/>
        <end position="135"/>
    </location>
</feature>
<reference evidence="7 8" key="1">
    <citation type="submission" date="2019-02" db="EMBL/GenBank/DDBJ databases">
        <title>Apibacter muscae sp. nov.: a novel member of the house fly microbiota.</title>
        <authorList>
            <person name="Park R."/>
        </authorList>
    </citation>
    <scope>NUCLEOTIDE SEQUENCE [LARGE SCALE GENOMIC DNA]</scope>
    <source>
        <strain evidence="7 8">AL1</strain>
    </source>
</reference>
<organism evidence="7 8">
    <name type="scientific">Apibacter muscae</name>
    <dbReference type="NCBI Taxonomy" id="2509004"/>
    <lineage>
        <taxon>Bacteria</taxon>
        <taxon>Pseudomonadati</taxon>
        <taxon>Bacteroidota</taxon>
        <taxon>Flavobacteriia</taxon>
        <taxon>Flavobacteriales</taxon>
        <taxon>Weeksellaceae</taxon>
        <taxon>Apibacter</taxon>
    </lineage>
</organism>
<feature type="transmembrane region" description="Helical" evidence="5">
    <location>
        <begin position="7"/>
        <end position="25"/>
    </location>
</feature>
<accession>A0A563D913</accession>
<comment type="caution">
    <text evidence="7">The sequence shown here is derived from an EMBL/GenBank/DDBJ whole genome shotgun (WGS) entry which is preliminary data.</text>
</comment>
<evidence type="ECO:0000256" key="1">
    <source>
        <dbReference type="ARBA" id="ARBA00004141"/>
    </source>
</evidence>
<keyword evidence="8" id="KW-1185">Reference proteome</keyword>
<evidence type="ECO:0000256" key="5">
    <source>
        <dbReference type="SAM" id="Phobius"/>
    </source>
</evidence>